<accession>A0A0J6CYP9</accession>
<sequence>MDQVKTMFSILSLLVAATFAALYIYIFSLHTEMSGMKVEGTDEVVSAASFPVEYERVEDFIADFHEYYNRTTGYGMIDRELDLEDQQIHVNAAISYIDDFLKNGVAHEDLKRDLEAIKDISSRDLTRVEIRSLHRYYHDLDKAFNHYDHEDTFGVTETFGDQ</sequence>
<dbReference type="EMBL" id="LELK01000001">
    <property type="protein sequence ID" value="KMM38228.1"/>
    <property type="molecule type" value="Genomic_DNA"/>
</dbReference>
<keyword evidence="1" id="KW-1133">Transmembrane helix</keyword>
<evidence type="ECO:0000313" key="3">
    <source>
        <dbReference type="Proteomes" id="UP000035996"/>
    </source>
</evidence>
<feature type="transmembrane region" description="Helical" evidence="1">
    <location>
        <begin position="6"/>
        <end position="27"/>
    </location>
</feature>
<evidence type="ECO:0000313" key="2">
    <source>
        <dbReference type="EMBL" id="KMM38228.1"/>
    </source>
</evidence>
<dbReference type="AlphaFoldDB" id="A0A0J6CYP9"/>
<gene>
    <name evidence="2" type="ORF">AB986_02620</name>
</gene>
<evidence type="ECO:0000256" key="1">
    <source>
        <dbReference type="SAM" id="Phobius"/>
    </source>
</evidence>
<proteinExistence type="predicted"/>
<organism evidence="2 3">
    <name type="scientific">Guptibacillus hwajinpoensis</name>
    <dbReference type="NCBI Taxonomy" id="208199"/>
    <lineage>
        <taxon>Bacteria</taxon>
        <taxon>Bacillati</taxon>
        <taxon>Bacillota</taxon>
        <taxon>Bacilli</taxon>
        <taxon>Bacillales</taxon>
        <taxon>Guptibacillaceae</taxon>
        <taxon>Guptibacillus</taxon>
    </lineage>
</organism>
<reference evidence="2" key="1">
    <citation type="submission" date="2015-06" db="EMBL/GenBank/DDBJ databases">
        <authorList>
            <person name="Liu B."/>
            <person name="Wang J."/>
            <person name="Zhu Y."/>
            <person name="Liu G."/>
            <person name="Chen Q."/>
            <person name="Zheng C."/>
            <person name="Che J."/>
            <person name="Ge C."/>
            <person name="Shi H."/>
            <person name="Pan Z."/>
            <person name="Liu X."/>
        </authorList>
    </citation>
    <scope>NUCLEOTIDE SEQUENCE [LARGE SCALE GENOMIC DNA]</scope>
    <source>
        <strain evidence="2">DSM 16346</strain>
    </source>
</reference>
<protein>
    <submittedName>
        <fullName evidence="2">Uncharacterized protein</fullName>
    </submittedName>
</protein>
<keyword evidence="3" id="KW-1185">Reference proteome</keyword>
<keyword evidence="1" id="KW-0812">Transmembrane</keyword>
<dbReference type="Proteomes" id="UP000035996">
    <property type="component" value="Unassembled WGS sequence"/>
</dbReference>
<dbReference type="RefSeq" id="WP_048309312.1">
    <property type="nucleotide sequence ID" value="NZ_CP119526.1"/>
</dbReference>
<keyword evidence="1" id="KW-0472">Membrane</keyword>
<comment type="caution">
    <text evidence="2">The sequence shown here is derived from an EMBL/GenBank/DDBJ whole genome shotgun (WGS) entry which is preliminary data.</text>
</comment>
<dbReference type="OrthoDB" id="2087420at2"/>
<name>A0A0J6CYP9_9BACL</name>